<feature type="domain" description="SIS" evidence="5">
    <location>
        <begin position="121"/>
        <end position="256"/>
    </location>
</feature>
<dbReference type="RefSeq" id="WP_013302428.1">
    <property type="nucleotide sequence ID" value="NC_019552.1"/>
</dbReference>
<dbReference type="InterPro" id="IPR046348">
    <property type="entry name" value="SIS_dom_sf"/>
</dbReference>
<dbReference type="GeneID" id="93248797"/>
<dbReference type="InterPro" id="IPR000281">
    <property type="entry name" value="HTH_RpiR"/>
</dbReference>
<dbReference type="Pfam" id="PF01418">
    <property type="entry name" value="HTH_6"/>
    <property type="match status" value="1"/>
</dbReference>
<dbReference type="AlphaFoldDB" id="A0AAI8FE58"/>
<dbReference type="CDD" id="cd05013">
    <property type="entry name" value="SIS_RpiR"/>
    <property type="match status" value="1"/>
</dbReference>
<name>A0AAI8FE58_MESHY</name>
<keyword evidence="3" id="KW-0804">Transcription</keyword>
<dbReference type="PROSITE" id="PS51071">
    <property type="entry name" value="HTH_RPIR"/>
    <property type="match status" value="1"/>
</dbReference>
<evidence type="ECO:0008006" key="8">
    <source>
        <dbReference type="Google" id="ProtNLM"/>
    </source>
</evidence>
<dbReference type="GO" id="GO:0097367">
    <property type="term" value="F:carbohydrate derivative binding"/>
    <property type="evidence" value="ECO:0007669"/>
    <property type="project" value="InterPro"/>
</dbReference>
<evidence type="ECO:0000313" key="6">
    <source>
        <dbReference type="EMBL" id="AFX74616.1"/>
    </source>
</evidence>
<dbReference type="InterPro" id="IPR035472">
    <property type="entry name" value="RpiR-like_SIS"/>
</dbReference>
<evidence type="ECO:0000313" key="7">
    <source>
        <dbReference type="Proteomes" id="UP000009399"/>
    </source>
</evidence>
<dbReference type="InterPro" id="IPR047640">
    <property type="entry name" value="RpiR-like"/>
</dbReference>
<dbReference type="Gene3D" id="3.40.50.10490">
    <property type="entry name" value="Glucose-6-phosphate isomerase like protein, domain 1"/>
    <property type="match status" value="1"/>
</dbReference>
<evidence type="ECO:0000259" key="4">
    <source>
        <dbReference type="PROSITE" id="PS51071"/>
    </source>
</evidence>
<gene>
    <name evidence="6" type="ORF">MOS_714</name>
</gene>
<dbReference type="InterPro" id="IPR001347">
    <property type="entry name" value="SIS_dom"/>
</dbReference>
<dbReference type="GO" id="GO:1901135">
    <property type="term" value="P:carbohydrate derivative metabolic process"/>
    <property type="evidence" value="ECO:0007669"/>
    <property type="project" value="InterPro"/>
</dbReference>
<dbReference type="KEGG" id="mhs:MOS_714"/>
<proteinExistence type="predicted"/>
<protein>
    <recommendedName>
        <fullName evidence="8">Transcriptional regulator, RpiR family</fullName>
    </recommendedName>
</protein>
<dbReference type="GO" id="GO:0003700">
    <property type="term" value="F:DNA-binding transcription factor activity"/>
    <property type="evidence" value="ECO:0007669"/>
    <property type="project" value="InterPro"/>
</dbReference>
<dbReference type="GO" id="GO:0003677">
    <property type="term" value="F:DNA binding"/>
    <property type="evidence" value="ECO:0007669"/>
    <property type="project" value="UniProtKB-KW"/>
</dbReference>
<dbReference type="Pfam" id="PF01380">
    <property type="entry name" value="SIS"/>
    <property type="match status" value="1"/>
</dbReference>
<keyword evidence="2" id="KW-0238">DNA-binding</keyword>
<organism evidence="6 7">
    <name type="scientific">Mesomycoplasma hyorhinis SK76</name>
    <dbReference type="NCBI Taxonomy" id="1118964"/>
    <lineage>
        <taxon>Bacteria</taxon>
        <taxon>Bacillati</taxon>
        <taxon>Mycoplasmatota</taxon>
        <taxon>Mycoplasmoidales</taxon>
        <taxon>Metamycoplasmataceae</taxon>
        <taxon>Mesomycoplasma</taxon>
    </lineage>
</organism>
<evidence type="ECO:0000256" key="1">
    <source>
        <dbReference type="ARBA" id="ARBA00023015"/>
    </source>
</evidence>
<dbReference type="InterPro" id="IPR036388">
    <property type="entry name" value="WH-like_DNA-bd_sf"/>
</dbReference>
<evidence type="ECO:0000256" key="3">
    <source>
        <dbReference type="ARBA" id="ARBA00023163"/>
    </source>
</evidence>
<accession>A0AAI8FE58</accession>
<dbReference type="Gene3D" id="1.10.10.10">
    <property type="entry name" value="Winged helix-like DNA-binding domain superfamily/Winged helix DNA-binding domain"/>
    <property type="match status" value="1"/>
</dbReference>
<feature type="domain" description="HTH rpiR-type" evidence="4">
    <location>
        <begin position="2"/>
        <end position="79"/>
    </location>
</feature>
<dbReference type="PANTHER" id="PTHR30514:SF1">
    <property type="entry name" value="HTH-TYPE TRANSCRIPTIONAL REGULATOR HEXR-RELATED"/>
    <property type="match status" value="1"/>
</dbReference>
<evidence type="ECO:0000259" key="5">
    <source>
        <dbReference type="PROSITE" id="PS51464"/>
    </source>
</evidence>
<dbReference type="PANTHER" id="PTHR30514">
    <property type="entry name" value="GLUCOKINASE"/>
    <property type="match status" value="1"/>
</dbReference>
<dbReference type="SUPFAM" id="SSF46689">
    <property type="entry name" value="Homeodomain-like"/>
    <property type="match status" value="1"/>
</dbReference>
<dbReference type="Proteomes" id="UP000009399">
    <property type="component" value="Chromosome"/>
</dbReference>
<keyword evidence="1" id="KW-0805">Transcription regulation</keyword>
<dbReference type="SUPFAM" id="SSF53697">
    <property type="entry name" value="SIS domain"/>
    <property type="match status" value="1"/>
</dbReference>
<sequence length="256" mass="29538">MENILKKLEDVKNNTDNLVFSHIASYLLSNLNNIDTMKIGLISKHSDVSNGSVSKFIKHLGFKGVKDFLPELKQQLKFYGVSSDACKKPLEKNSRYLQYHNLIKSNLDYIFEVNQESILKAVELLKRYKYILLFGRGANLAVINVYANYLSKLNYFVNYSFDLDVQKKWTENANENSLCIFFSFSSLTPNIEKIFTEIKQKGNIKTILFTANKDSMMAKRSDVILLTKNNEDLLLNHTNSRIGFNYLFMQILNLLA</sequence>
<evidence type="ECO:0000256" key="2">
    <source>
        <dbReference type="ARBA" id="ARBA00023125"/>
    </source>
</evidence>
<dbReference type="InterPro" id="IPR009057">
    <property type="entry name" value="Homeodomain-like_sf"/>
</dbReference>
<dbReference type="EMBL" id="CP003914">
    <property type="protein sequence ID" value="AFX74616.1"/>
    <property type="molecule type" value="Genomic_DNA"/>
</dbReference>
<dbReference type="PROSITE" id="PS51464">
    <property type="entry name" value="SIS"/>
    <property type="match status" value="1"/>
</dbReference>
<reference evidence="6 7" key="1">
    <citation type="journal article" date="2013" name="Genome Announc.">
        <title>Complete Genome Sequence of Mycoplasma hyorhinis Strain SK76.</title>
        <authorList>
            <person name="Goodison S."/>
            <person name="Urquidi V."/>
            <person name="Kumar D."/>
            <person name="Reyes L."/>
            <person name="Rosser C.J."/>
        </authorList>
    </citation>
    <scope>NUCLEOTIDE SEQUENCE [LARGE SCALE GENOMIC DNA]</scope>
    <source>
        <strain evidence="6 7">SK76</strain>
    </source>
</reference>